<comment type="caution">
    <text evidence="2">The sequence shown here is derived from an EMBL/GenBank/DDBJ whole genome shotgun (WGS) entry which is preliminary data.</text>
</comment>
<protein>
    <submittedName>
        <fullName evidence="2">Uncharacterized protein</fullName>
    </submittedName>
</protein>
<keyword evidence="3" id="KW-1185">Reference proteome</keyword>
<evidence type="ECO:0000256" key="1">
    <source>
        <dbReference type="SAM" id="MobiDB-lite"/>
    </source>
</evidence>
<dbReference type="Proteomes" id="UP000324738">
    <property type="component" value="Unassembled WGS sequence"/>
</dbReference>
<evidence type="ECO:0000313" key="3">
    <source>
        <dbReference type="Proteomes" id="UP000324738"/>
    </source>
</evidence>
<reference evidence="2 3" key="1">
    <citation type="submission" date="2019-08" db="EMBL/GenBank/DDBJ databases">
        <title>Aureimonas fodiniaquatilis sp. nov., isolated from a coal mine wastewater.</title>
        <authorList>
            <person name="Kim W."/>
        </authorList>
    </citation>
    <scope>NUCLEOTIDE SEQUENCE [LARGE SCALE GENOMIC DNA]</scope>
    <source>
        <strain evidence="2 3">CAU 1482</strain>
    </source>
</reference>
<accession>A0A5B0DU97</accession>
<organism evidence="2 3">
    <name type="scientific">Aureimonas fodinaquatilis</name>
    <dbReference type="NCBI Taxonomy" id="2565783"/>
    <lineage>
        <taxon>Bacteria</taxon>
        <taxon>Pseudomonadati</taxon>
        <taxon>Pseudomonadota</taxon>
        <taxon>Alphaproteobacteria</taxon>
        <taxon>Hyphomicrobiales</taxon>
        <taxon>Aurantimonadaceae</taxon>
        <taxon>Aureimonas</taxon>
    </lineage>
</organism>
<dbReference type="AlphaFoldDB" id="A0A5B0DU97"/>
<gene>
    <name evidence="2" type="ORF">FPY71_13335</name>
</gene>
<dbReference type="EMBL" id="VTWH01000003">
    <property type="protein sequence ID" value="KAA0969515.1"/>
    <property type="molecule type" value="Genomic_DNA"/>
</dbReference>
<evidence type="ECO:0000313" key="2">
    <source>
        <dbReference type="EMBL" id="KAA0969515.1"/>
    </source>
</evidence>
<proteinExistence type="predicted"/>
<feature type="compositionally biased region" description="Basic and acidic residues" evidence="1">
    <location>
        <begin position="8"/>
        <end position="26"/>
    </location>
</feature>
<dbReference type="RefSeq" id="WP_149300800.1">
    <property type="nucleotide sequence ID" value="NZ_VTWH01000003.1"/>
</dbReference>
<sequence>MAPSQLETARKLAEEERPRRVREGKDAILPDQNSIAVLKTLRQQIEAIEKWLGAACTESVPIRACALMEAANAAQSLRFESEELVRRIEVFRNETDPWRLPVSQVQH</sequence>
<feature type="region of interest" description="Disordered" evidence="1">
    <location>
        <begin position="1"/>
        <end position="26"/>
    </location>
</feature>
<name>A0A5B0DU97_9HYPH</name>